<sequence length="90" mass="10148">MARLTTSFWHPVGRRRNSCWIVCKICWITTLPQWIGMDASETLEETLGQIGTPSLMFLLLASNLLEIVWRAEPSAMFTKSVASKLKMSGC</sequence>
<protein>
    <submittedName>
        <fullName evidence="2">Uncharacterized protein</fullName>
    </submittedName>
</protein>
<name>A0A8H6X4L4_9AGAR</name>
<proteinExistence type="predicted"/>
<comment type="caution">
    <text evidence="2">The sequence shown here is derived from an EMBL/GenBank/DDBJ whole genome shotgun (WGS) entry which is preliminary data.</text>
</comment>
<keyword evidence="1" id="KW-1133">Transmembrane helix</keyword>
<keyword evidence="1" id="KW-0812">Transmembrane</keyword>
<dbReference type="Proteomes" id="UP000623467">
    <property type="component" value="Unassembled WGS sequence"/>
</dbReference>
<dbReference type="AlphaFoldDB" id="A0A8H6X4L4"/>
<accession>A0A8H6X4L4</accession>
<evidence type="ECO:0000313" key="2">
    <source>
        <dbReference type="EMBL" id="KAF7333919.1"/>
    </source>
</evidence>
<keyword evidence="3" id="KW-1185">Reference proteome</keyword>
<feature type="transmembrane region" description="Helical" evidence="1">
    <location>
        <begin position="50"/>
        <end position="69"/>
    </location>
</feature>
<evidence type="ECO:0000256" key="1">
    <source>
        <dbReference type="SAM" id="Phobius"/>
    </source>
</evidence>
<dbReference type="EMBL" id="JACAZH010000051">
    <property type="protein sequence ID" value="KAF7333919.1"/>
    <property type="molecule type" value="Genomic_DNA"/>
</dbReference>
<organism evidence="2 3">
    <name type="scientific">Mycena sanguinolenta</name>
    <dbReference type="NCBI Taxonomy" id="230812"/>
    <lineage>
        <taxon>Eukaryota</taxon>
        <taxon>Fungi</taxon>
        <taxon>Dikarya</taxon>
        <taxon>Basidiomycota</taxon>
        <taxon>Agaricomycotina</taxon>
        <taxon>Agaricomycetes</taxon>
        <taxon>Agaricomycetidae</taxon>
        <taxon>Agaricales</taxon>
        <taxon>Marasmiineae</taxon>
        <taxon>Mycenaceae</taxon>
        <taxon>Mycena</taxon>
    </lineage>
</organism>
<reference evidence="2" key="1">
    <citation type="submission" date="2020-05" db="EMBL/GenBank/DDBJ databases">
        <title>Mycena genomes resolve the evolution of fungal bioluminescence.</title>
        <authorList>
            <person name="Tsai I.J."/>
        </authorList>
    </citation>
    <scope>NUCLEOTIDE SEQUENCE</scope>
    <source>
        <strain evidence="2">160909Yilan</strain>
    </source>
</reference>
<gene>
    <name evidence="2" type="ORF">MSAN_02404800</name>
</gene>
<evidence type="ECO:0000313" key="3">
    <source>
        <dbReference type="Proteomes" id="UP000623467"/>
    </source>
</evidence>
<keyword evidence="1" id="KW-0472">Membrane</keyword>